<gene>
    <name evidence="1" type="ORF">ACFSR9_10200</name>
</gene>
<dbReference type="InterPro" id="IPR018715">
    <property type="entry name" value="DUF2239"/>
</dbReference>
<dbReference type="RefSeq" id="WP_386845462.1">
    <property type="nucleotide sequence ID" value="NZ_JBHUMK010000044.1"/>
</dbReference>
<evidence type="ECO:0000313" key="1">
    <source>
        <dbReference type="EMBL" id="MFD2609803.1"/>
    </source>
</evidence>
<dbReference type="EMBL" id="JBHUMK010000044">
    <property type="protein sequence ID" value="MFD2609803.1"/>
    <property type="molecule type" value="Genomic_DNA"/>
</dbReference>
<sequence length="197" mass="21235">MTSDPTYTAFRGQQRVLTASLPDLLTHLKSEETPTDVLVFDDQTGRQADFDLSGTLEDVLARYAPAAPAKAGPGRPKLGVTPREITLLPRHWEWLDRQRGGASATLRRLIDEARKADPEGEARAQAQAATDRFLNVVAGDLPGYEEATRALYAGDRAAFTARMADWPADVRQHALYLAAAAFGAAFGSEALAAPTGE</sequence>
<organism evidence="1 2">
    <name type="scientific">Deinococcus taklimakanensis</name>
    <dbReference type="NCBI Taxonomy" id="536443"/>
    <lineage>
        <taxon>Bacteria</taxon>
        <taxon>Thermotogati</taxon>
        <taxon>Deinococcota</taxon>
        <taxon>Deinococci</taxon>
        <taxon>Deinococcales</taxon>
        <taxon>Deinococcaceae</taxon>
        <taxon>Deinococcus</taxon>
    </lineage>
</organism>
<accession>A0ABW5P3V7</accession>
<dbReference type="Pfam" id="PF09998">
    <property type="entry name" value="DUF2239"/>
    <property type="match status" value="1"/>
</dbReference>
<keyword evidence="2" id="KW-1185">Reference proteome</keyword>
<dbReference type="Proteomes" id="UP001597475">
    <property type="component" value="Unassembled WGS sequence"/>
</dbReference>
<protein>
    <submittedName>
        <fullName evidence="1">DUF2239 family protein</fullName>
    </submittedName>
</protein>
<proteinExistence type="predicted"/>
<reference evidence="2" key="1">
    <citation type="journal article" date="2019" name="Int. J. Syst. Evol. Microbiol.">
        <title>The Global Catalogue of Microorganisms (GCM) 10K type strain sequencing project: providing services to taxonomists for standard genome sequencing and annotation.</title>
        <authorList>
            <consortium name="The Broad Institute Genomics Platform"/>
            <consortium name="The Broad Institute Genome Sequencing Center for Infectious Disease"/>
            <person name="Wu L."/>
            <person name="Ma J."/>
        </authorList>
    </citation>
    <scope>NUCLEOTIDE SEQUENCE [LARGE SCALE GENOMIC DNA]</scope>
    <source>
        <strain evidence="2">KCTC 33842</strain>
    </source>
</reference>
<comment type="caution">
    <text evidence="1">The sequence shown here is derived from an EMBL/GenBank/DDBJ whole genome shotgun (WGS) entry which is preliminary data.</text>
</comment>
<evidence type="ECO:0000313" key="2">
    <source>
        <dbReference type="Proteomes" id="UP001597475"/>
    </source>
</evidence>
<name>A0ABW5P3V7_9DEIO</name>